<name>A0AAW2I1M0_9NEOP</name>
<feature type="compositionally biased region" description="Basic and acidic residues" evidence="1">
    <location>
        <begin position="645"/>
        <end position="655"/>
    </location>
</feature>
<feature type="compositionally biased region" description="Basic and acidic residues" evidence="1">
    <location>
        <begin position="126"/>
        <end position="145"/>
    </location>
</feature>
<feature type="region of interest" description="Disordered" evidence="1">
    <location>
        <begin position="394"/>
        <end position="695"/>
    </location>
</feature>
<feature type="compositionally biased region" description="Acidic residues" evidence="1">
    <location>
        <begin position="525"/>
        <end position="541"/>
    </location>
</feature>
<dbReference type="GO" id="GO:0042393">
    <property type="term" value="F:histone binding"/>
    <property type="evidence" value="ECO:0007669"/>
    <property type="project" value="InterPro"/>
</dbReference>
<feature type="compositionally biased region" description="Polar residues" evidence="1">
    <location>
        <begin position="394"/>
        <end position="403"/>
    </location>
</feature>
<organism evidence="3">
    <name type="scientific">Menopon gallinae</name>
    <name type="common">poultry shaft louse</name>
    <dbReference type="NCBI Taxonomy" id="328185"/>
    <lineage>
        <taxon>Eukaryota</taxon>
        <taxon>Metazoa</taxon>
        <taxon>Ecdysozoa</taxon>
        <taxon>Arthropoda</taxon>
        <taxon>Hexapoda</taxon>
        <taxon>Insecta</taxon>
        <taxon>Pterygota</taxon>
        <taxon>Neoptera</taxon>
        <taxon>Paraneoptera</taxon>
        <taxon>Psocodea</taxon>
        <taxon>Troctomorpha</taxon>
        <taxon>Phthiraptera</taxon>
        <taxon>Amblycera</taxon>
        <taxon>Menoponidae</taxon>
        <taxon>Menopon</taxon>
    </lineage>
</organism>
<gene>
    <name evidence="3" type="ORF">PYX00_003747</name>
</gene>
<reference evidence="3" key="1">
    <citation type="journal article" date="2024" name="Gigascience">
        <title>Chromosome-level genome of the poultry shaft louse Menopon gallinae provides insight into the host-switching and adaptive evolution of parasitic lice.</title>
        <authorList>
            <person name="Xu Y."/>
            <person name="Ma L."/>
            <person name="Liu S."/>
            <person name="Liang Y."/>
            <person name="Liu Q."/>
            <person name="He Z."/>
            <person name="Tian L."/>
            <person name="Duan Y."/>
            <person name="Cai W."/>
            <person name="Li H."/>
            <person name="Song F."/>
        </authorList>
    </citation>
    <scope>NUCLEOTIDE SEQUENCE</scope>
    <source>
        <strain evidence="3">Cailab_2023a</strain>
    </source>
</reference>
<feature type="compositionally biased region" description="Acidic residues" evidence="1">
    <location>
        <begin position="112"/>
        <end position="122"/>
    </location>
</feature>
<evidence type="ECO:0000313" key="3">
    <source>
        <dbReference type="EMBL" id="KAL0276089.1"/>
    </source>
</evidence>
<feature type="domain" description="Daxx histone-binding" evidence="2">
    <location>
        <begin position="1"/>
        <end position="66"/>
    </location>
</feature>
<accession>A0AAW2I1M0</accession>
<feature type="compositionally biased region" description="Basic and acidic residues" evidence="1">
    <location>
        <begin position="600"/>
        <end position="633"/>
    </location>
</feature>
<dbReference type="Pfam" id="PF20920">
    <property type="entry name" value="DAXX_hist_bd"/>
    <property type="match status" value="1"/>
</dbReference>
<feature type="region of interest" description="Disordered" evidence="1">
    <location>
        <begin position="860"/>
        <end position="940"/>
    </location>
</feature>
<comment type="caution">
    <text evidence="3">The sequence shown here is derived from an EMBL/GenBank/DDBJ whole genome shotgun (WGS) entry which is preliminary data.</text>
</comment>
<dbReference type="EMBL" id="JARGDH010000002">
    <property type="protein sequence ID" value="KAL0276089.1"/>
    <property type="molecule type" value="Genomic_DNA"/>
</dbReference>
<evidence type="ECO:0000256" key="1">
    <source>
        <dbReference type="SAM" id="MobiDB-lite"/>
    </source>
</evidence>
<feature type="compositionally biased region" description="Gly residues" evidence="1">
    <location>
        <begin position="424"/>
        <end position="433"/>
    </location>
</feature>
<feature type="compositionally biased region" description="Basic and acidic residues" evidence="1">
    <location>
        <begin position="440"/>
        <end position="449"/>
    </location>
</feature>
<dbReference type="Gene3D" id="1.20.58.2170">
    <property type="match status" value="1"/>
</dbReference>
<feature type="compositionally biased region" description="Polar residues" evidence="1">
    <location>
        <begin position="412"/>
        <end position="423"/>
    </location>
</feature>
<dbReference type="AlphaFoldDB" id="A0AAW2I1M0"/>
<feature type="compositionally biased region" description="Acidic residues" evidence="1">
    <location>
        <begin position="450"/>
        <end position="469"/>
    </location>
</feature>
<feature type="region of interest" description="Disordered" evidence="1">
    <location>
        <begin position="66"/>
        <end position="168"/>
    </location>
</feature>
<feature type="compositionally biased region" description="Polar residues" evidence="1">
    <location>
        <begin position="883"/>
        <end position="910"/>
    </location>
</feature>
<proteinExistence type="predicted"/>
<feature type="compositionally biased region" description="Polar residues" evidence="1">
    <location>
        <begin position="860"/>
        <end position="875"/>
    </location>
</feature>
<sequence>MATDIFMQIGNALQRRRKYDLWDSFSPFLENEIDPATTDVDLRLSLEKNFEIGVKKERELINYYAEKQDKDNLNPQEVPDEEANRSPVESGDEDEKEIEEVENTLYSHTEIENSEESEEEIYNQEKNSESHPERSADKENSDTKDSSSNVADEDEIVGSEGSTNNGMEVAEEINDENDIERFHLNETEKAVKVGSPRADSWFVVSEIRSVPLMSADAREVRNKTNNKSFHLKPWSDSDSDMSVKKRKLEETTIDSDSDCEVVIIPSDDDECDCTTKNSTNRKIHHVNYAFINSNFNHIAFSRGDNPWCKRNFRGWHRNIKKNPRRYTYPLPFRDLTNIKSITEKFARVQEEDSNRWTMKRSVVKRARLTLKRANTFFLSKSSVHCALQSNTSAKNINSASNGDRSNEKGAVEQSSGDETMDSSTGGGLGGGNGQDNNDNNDNKKPFDHENEIEDNQENDDQDEGENGEEGNDRSKLGAEQEEKGASVEENAGDVNDSCVTEEGEKEDVTSRGEDQEWEKERSPVEDAEEENNPAAEEDCQEENNASVEQNDEKPTETSEEECAGKDVSAAEEGERDSEMYKENEETNVTTTEADEEEKPEESKPEGMEESSLKPESEDVEEKSDTTKTDKADGDDTGDVPFIISEKIKAKTETNPKPKTPSKPRLQNRPSPRTKKESPAKSMRHQLGSPRRQRQVSYENYDTFSIAPGNWENFKAVKRRLYPGIPSSNSAGMAYENRISQASPSKTQKSDEEIVKNFLQHSPSSISITRTKKATAQNKPSPSVLQALETLSRLKGISTTIVKGTSKRKTDEDVTVISETLTKAANSPSKFNKSTGSFSNVQSDDCTMPRIVTVQGNVSGFESIRSNHPGSHQSKPYNRRRSSQDSNVTYGRSTISRNLAPNVHNGNTQSCPRPRGGAAGMRPRHTAPARQQKSVEYVELD</sequence>
<protein>
    <recommendedName>
        <fullName evidence="2">Daxx histone-binding domain-containing protein</fullName>
    </recommendedName>
</protein>
<dbReference type="InterPro" id="IPR046378">
    <property type="entry name" value="DAXX_histone-bd"/>
</dbReference>
<dbReference type="InterPro" id="IPR046426">
    <property type="entry name" value="DAXX_histone-bd_sf"/>
</dbReference>
<feature type="compositionally biased region" description="Acidic residues" evidence="1">
    <location>
        <begin position="90"/>
        <end position="102"/>
    </location>
</feature>
<feature type="compositionally biased region" description="Basic and acidic residues" evidence="1">
    <location>
        <begin position="470"/>
        <end position="486"/>
    </location>
</feature>
<feature type="compositionally biased region" description="Basic and acidic residues" evidence="1">
    <location>
        <begin position="506"/>
        <end position="524"/>
    </location>
</feature>
<evidence type="ECO:0000259" key="2">
    <source>
        <dbReference type="Pfam" id="PF20920"/>
    </source>
</evidence>